<organism evidence="2">
    <name type="scientific">mine drainage metagenome</name>
    <dbReference type="NCBI Taxonomy" id="410659"/>
    <lineage>
        <taxon>unclassified sequences</taxon>
        <taxon>metagenomes</taxon>
        <taxon>ecological metagenomes</taxon>
    </lineage>
</organism>
<name>T1BAJ6_9ZZZZ</name>
<feature type="non-terminal residue" evidence="2">
    <location>
        <position position="96"/>
    </location>
</feature>
<protein>
    <submittedName>
        <fullName evidence="2">Uncharacterized protein</fullName>
    </submittedName>
</protein>
<accession>T1BAJ6</accession>
<dbReference type="SUPFAM" id="SSF53223">
    <property type="entry name" value="Aminoacid dehydrogenase-like, N-terminal domain"/>
    <property type="match status" value="1"/>
</dbReference>
<dbReference type="GO" id="GO:0004470">
    <property type="term" value="F:malic enzyme activity"/>
    <property type="evidence" value="ECO:0007669"/>
    <property type="project" value="InterPro"/>
</dbReference>
<evidence type="ECO:0000256" key="1">
    <source>
        <dbReference type="SAM" id="MobiDB-lite"/>
    </source>
</evidence>
<dbReference type="InterPro" id="IPR037062">
    <property type="entry name" value="Malic_N_dom_sf"/>
</dbReference>
<gene>
    <name evidence="2" type="ORF">B1B_06335</name>
</gene>
<sequence>MVQAEPPGRPVPGTAKPTPSPPTPAPTEEGEGATESMGRRSIELAGFYHGKMETVPSVPIRSLADFSLWYTPGIAAVSRAIEAAPDRSFDLTGRWN</sequence>
<reference evidence="2" key="1">
    <citation type="submission" date="2013-08" db="EMBL/GenBank/DDBJ databases">
        <authorList>
            <person name="Mendez C."/>
            <person name="Richter M."/>
            <person name="Ferrer M."/>
            <person name="Sanchez J."/>
        </authorList>
    </citation>
    <scope>NUCLEOTIDE SEQUENCE</scope>
</reference>
<feature type="region of interest" description="Disordered" evidence="1">
    <location>
        <begin position="1"/>
        <end position="41"/>
    </location>
</feature>
<dbReference type="InterPro" id="IPR046346">
    <property type="entry name" value="Aminoacid_DH-like_N_sf"/>
</dbReference>
<dbReference type="Gene3D" id="3.40.50.10380">
    <property type="entry name" value="Malic enzyme, N-terminal domain"/>
    <property type="match status" value="1"/>
</dbReference>
<proteinExistence type="predicted"/>
<comment type="caution">
    <text evidence="2">The sequence shown here is derived from an EMBL/GenBank/DDBJ whole genome shotgun (WGS) entry which is preliminary data.</text>
</comment>
<evidence type="ECO:0000313" key="2">
    <source>
        <dbReference type="EMBL" id="EQD65478.1"/>
    </source>
</evidence>
<dbReference type="EMBL" id="AUZY01004024">
    <property type="protein sequence ID" value="EQD65478.1"/>
    <property type="molecule type" value="Genomic_DNA"/>
</dbReference>
<dbReference type="AlphaFoldDB" id="T1BAJ6"/>
<reference evidence="2" key="2">
    <citation type="journal article" date="2014" name="ISME J.">
        <title>Microbial stratification in low pH oxic and suboxic macroscopic growths along an acid mine drainage.</title>
        <authorList>
            <person name="Mendez-Garcia C."/>
            <person name="Mesa V."/>
            <person name="Sprenger R.R."/>
            <person name="Richter M."/>
            <person name="Diez M.S."/>
            <person name="Solano J."/>
            <person name="Bargiela R."/>
            <person name="Golyshina O.V."/>
            <person name="Manteca A."/>
            <person name="Ramos J.L."/>
            <person name="Gallego J.R."/>
            <person name="Llorente I."/>
            <person name="Martins Dos Santos V.A."/>
            <person name="Jensen O.N."/>
            <person name="Pelaez A.I."/>
            <person name="Sanchez J."/>
            <person name="Ferrer M."/>
        </authorList>
    </citation>
    <scope>NUCLEOTIDE SEQUENCE</scope>
</reference>
<dbReference type="GO" id="GO:0016616">
    <property type="term" value="F:oxidoreductase activity, acting on the CH-OH group of donors, NAD or NADP as acceptor"/>
    <property type="evidence" value="ECO:0007669"/>
    <property type="project" value="InterPro"/>
</dbReference>